<dbReference type="InterPro" id="IPR014729">
    <property type="entry name" value="Rossmann-like_a/b/a_fold"/>
</dbReference>
<evidence type="ECO:0000313" key="4">
    <source>
        <dbReference type="Proteomes" id="UP000515511"/>
    </source>
</evidence>
<sequence>MEIRRYIVGVDGSVPARAAIRWALAGARERGVGVTLVHVADDEWGAVGSRLIEEVDQDAGKRLDEELDYARSLGTGVPVGGEVRLGSPMAELASYSDPGTMIVVGTHKTGFHYGRAFGSRSLQLANLATGPVAIVPEAASRMRRGVIVGVDDTPAGEAAVDLAADLACDHHCELMTVRSSEAHVPFDVEDGDERRDWQLRRDDEARGVLASAVSRARARQSGIVIRSRVVRRPAGAALNELARSAELLVIGDSRRAHAQLGSLGAVAYDVLLNLSSPTIVVHAPTAEVRREQSRTEGESHVIG</sequence>
<dbReference type="AlphaFoldDB" id="A0A7G6YER4"/>
<dbReference type="InterPro" id="IPR006016">
    <property type="entry name" value="UspA"/>
</dbReference>
<feature type="domain" description="UspA" evidence="2">
    <location>
        <begin position="142"/>
        <end position="282"/>
    </location>
</feature>
<dbReference type="CDD" id="cd00293">
    <property type="entry name" value="USP-like"/>
    <property type="match status" value="1"/>
</dbReference>
<evidence type="ECO:0000313" key="3">
    <source>
        <dbReference type="EMBL" id="QNE36979.1"/>
    </source>
</evidence>
<protein>
    <submittedName>
        <fullName evidence="3">Universal stress protein</fullName>
    </submittedName>
</protein>
<dbReference type="EMBL" id="CP043641">
    <property type="protein sequence ID" value="QNE36979.1"/>
    <property type="molecule type" value="Genomic_DNA"/>
</dbReference>
<name>A0A7G6YER4_9MICO</name>
<dbReference type="RefSeq" id="WP_185276406.1">
    <property type="nucleotide sequence ID" value="NZ_CP043641.1"/>
</dbReference>
<dbReference type="Proteomes" id="UP000515511">
    <property type="component" value="Chromosome"/>
</dbReference>
<dbReference type="Pfam" id="PF00582">
    <property type="entry name" value="Usp"/>
    <property type="match status" value="2"/>
</dbReference>
<gene>
    <name evidence="3" type="ORF">F1C12_18925</name>
</gene>
<dbReference type="KEGG" id="lse:F1C12_18925"/>
<comment type="similarity">
    <text evidence="1">Belongs to the universal stress protein A family.</text>
</comment>
<feature type="domain" description="UspA" evidence="2">
    <location>
        <begin position="4"/>
        <end position="136"/>
    </location>
</feature>
<evidence type="ECO:0000259" key="2">
    <source>
        <dbReference type="Pfam" id="PF00582"/>
    </source>
</evidence>
<evidence type="ECO:0000256" key="1">
    <source>
        <dbReference type="ARBA" id="ARBA00008791"/>
    </source>
</evidence>
<dbReference type="Gene3D" id="3.40.50.620">
    <property type="entry name" value="HUPs"/>
    <property type="match status" value="2"/>
</dbReference>
<accession>A0A7G6YER4</accession>
<dbReference type="PANTHER" id="PTHR46268">
    <property type="entry name" value="STRESS RESPONSE PROTEIN NHAX"/>
    <property type="match status" value="1"/>
</dbReference>
<proteinExistence type="inferred from homology"/>
<dbReference type="PANTHER" id="PTHR46268:SF6">
    <property type="entry name" value="UNIVERSAL STRESS PROTEIN UP12"/>
    <property type="match status" value="1"/>
</dbReference>
<reference evidence="4" key="1">
    <citation type="submission" date="2019-09" db="EMBL/GenBank/DDBJ databases">
        <title>Antimicrobial potential of Antarctic Bacteria.</title>
        <authorList>
            <person name="Benaud N."/>
            <person name="Edwards R.J."/>
            <person name="Ferrari B.C."/>
        </authorList>
    </citation>
    <scope>NUCLEOTIDE SEQUENCE [LARGE SCALE GENOMIC DNA]</scope>
    <source>
        <strain evidence="4">INR9</strain>
    </source>
</reference>
<dbReference type="SUPFAM" id="SSF52402">
    <property type="entry name" value="Adenine nucleotide alpha hydrolases-like"/>
    <property type="match status" value="2"/>
</dbReference>
<organism evidence="3 4">
    <name type="scientific">Leifsonia shinshuensis</name>
    <dbReference type="NCBI Taxonomy" id="150026"/>
    <lineage>
        <taxon>Bacteria</taxon>
        <taxon>Bacillati</taxon>
        <taxon>Actinomycetota</taxon>
        <taxon>Actinomycetes</taxon>
        <taxon>Micrococcales</taxon>
        <taxon>Microbacteriaceae</taxon>
        <taxon>Leifsonia</taxon>
    </lineage>
</organism>